<dbReference type="InterPro" id="IPR001810">
    <property type="entry name" value="F-box_dom"/>
</dbReference>
<protein>
    <submittedName>
        <fullName evidence="3">F-box only protein 16</fullName>
    </submittedName>
</protein>
<dbReference type="SMART" id="SM00256">
    <property type="entry name" value="FBOX"/>
    <property type="match status" value="1"/>
</dbReference>
<organism evidence="3 4">
    <name type="scientific">Mizuhopecten yessoensis</name>
    <name type="common">Japanese scallop</name>
    <name type="synonym">Patinopecten yessoensis</name>
    <dbReference type="NCBI Taxonomy" id="6573"/>
    <lineage>
        <taxon>Eukaryota</taxon>
        <taxon>Metazoa</taxon>
        <taxon>Spiralia</taxon>
        <taxon>Lophotrochozoa</taxon>
        <taxon>Mollusca</taxon>
        <taxon>Bivalvia</taxon>
        <taxon>Autobranchia</taxon>
        <taxon>Pteriomorphia</taxon>
        <taxon>Pectinida</taxon>
        <taxon>Pectinoidea</taxon>
        <taxon>Pectinidae</taxon>
        <taxon>Mizuhopecten</taxon>
    </lineage>
</organism>
<comment type="caution">
    <text evidence="3">The sequence shown here is derived from an EMBL/GenBank/DDBJ whole genome shotgun (WGS) entry which is preliminary data.</text>
</comment>
<dbReference type="EMBL" id="NEDP02005522">
    <property type="protein sequence ID" value="OWF39527.1"/>
    <property type="molecule type" value="Genomic_DNA"/>
</dbReference>
<dbReference type="PANTHER" id="PTHR46857:SF2">
    <property type="entry name" value="F-BOX ONLY PROTEIN 16"/>
    <property type="match status" value="1"/>
</dbReference>
<reference evidence="3 4" key="1">
    <citation type="journal article" date="2017" name="Nat. Ecol. Evol.">
        <title>Scallop genome provides insights into evolution of bilaterian karyotype and development.</title>
        <authorList>
            <person name="Wang S."/>
            <person name="Zhang J."/>
            <person name="Jiao W."/>
            <person name="Li J."/>
            <person name="Xun X."/>
            <person name="Sun Y."/>
            <person name="Guo X."/>
            <person name="Huan P."/>
            <person name="Dong B."/>
            <person name="Zhang L."/>
            <person name="Hu X."/>
            <person name="Sun X."/>
            <person name="Wang J."/>
            <person name="Zhao C."/>
            <person name="Wang Y."/>
            <person name="Wang D."/>
            <person name="Huang X."/>
            <person name="Wang R."/>
            <person name="Lv J."/>
            <person name="Li Y."/>
            <person name="Zhang Z."/>
            <person name="Liu B."/>
            <person name="Lu W."/>
            <person name="Hui Y."/>
            <person name="Liang J."/>
            <person name="Zhou Z."/>
            <person name="Hou R."/>
            <person name="Li X."/>
            <person name="Liu Y."/>
            <person name="Li H."/>
            <person name="Ning X."/>
            <person name="Lin Y."/>
            <person name="Zhao L."/>
            <person name="Xing Q."/>
            <person name="Dou J."/>
            <person name="Li Y."/>
            <person name="Mao J."/>
            <person name="Guo H."/>
            <person name="Dou H."/>
            <person name="Li T."/>
            <person name="Mu C."/>
            <person name="Jiang W."/>
            <person name="Fu Q."/>
            <person name="Fu X."/>
            <person name="Miao Y."/>
            <person name="Liu J."/>
            <person name="Yu Q."/>
            <person name="Li R."/>
            <person name="Liao H."/>
            <person name="Li X."/>
            <person name="Kong Y."/>
            <person name="Jiang Z."/>
            <person name="Chourrout D."/>
            <person name="Li R."/>
            <person name="Bao Z."/>
        </authorList>
    </citation>
    <scope>NUCLEOTIDE SEQUENCE [LARGE SCALE GENOMIC DNA]</scope>
    <source>
        <strain evidence="3 4">PY_sf001</strain>
    </source>
</reference>
<keyword evidence="4" id="KW-1185">Reference proteome</keyword>
<feature type="domain" description="F-box" evidence="2">
    <location>
        <begin position="77"/>
        <end position="123"/>
    </location>
</feature>
<feature type="region of interest" description="Disordered" evidence="1">
    <location>
        <begin position="268"/>
        <end position="331"/>
    </location>
</feature>
<dbReference type="InterPro" id="IPR036047">
    <property type="entry name" value="F-box-like_dom_sf"/>
</dbReference>
<accession>A0A210PSQ1</accession>
<dbReference type="PANTHER" id="PTHR46857">
    <property type="entry name" value="EPITHELIAL CELL-TRANSFORMING SEQUENCE 2 ONCOGENE-LIKE"/>
    <property type="match status" value="1"/>
</dbReference>
<proteinExistence type="predicted"/>
<evidence type="ECO:0000256" key="1">
    <source>
        <dbReference type="SAM" id="MobiDB-lite"/>
    </source>
</evidence>
<dbReference type="Pfam" id="PF12937">
    <property type="entry name" value="F-box-like"/>
    <property type="match status" value="1"/>
</dbReference>
<dbReference type="Gene3D" id="1.20.1280.50">
    <property type="match status" value="1"/>
</dbReference>
<dbReference type="CDD" id="cd22172">
    <property type="entry name" value="F-box_FBXO16"/>
    <property type="match status" value="1"/>
</dbReference>
<dbReference type="AlphaFoldDB" id="A0A210PSQ1"/>
<evidence type="ECO:0000259" key="2">
    <source>
        <dbReference type="PROSITE" id="PS50181"/>
    </source>
</evidence>
<dbReference type="SUPFAM" id="SSF81383">
    <property type="entry name" value="F-box domain"/>
    <property type="match status" value="1"/>
</dbReference>
<evidence type="ECO:0000313" key="3">
    <source>
        <dbReference type="EMBL" id="OWF39527.1"/>
    </source>
</evidence>
<sequence>MAMIAKNRTKSTWTPLSNGNTNNQIFDERKALIGKWFDRWTDEQRKKIFEDLVQRSKHKQLHYARDLLNETVPAFHEDFTRVLPRVLSVYILSFLDPRTLCRCARVCWYWKHLSESDKLWMPKCLRLGWILSFTPSPYETGVWKRNYVENLRLLKVHRPSHSTLEQLEKLKLDLEKDYRVSKHKSKKKEKTPWRGSDPVPKDTWRYNVLENDDVVQSVNKIRKRMTYGSEAEMVSKNAKSKVKAGHNALNMSTRRSISASVPRLNTGFTENDGLGRPQWAKNKTGSPYVSFDPGMETVQRPGPVSPPTKSKNAHPISARSGRDPPCKLPTM</sequence>
<dbReference type="OrthoDB" id="10257471at2759"/>
<name>A0A210PSQ1_MIZYE</name>
<dbReference type="PROSITE" id="PS50181">
    <property type="entry name" value="FBOX"/>
    <property type="match status" value="1"/>
</dbReference>
<dbReference type="STRING" id="6573.A0A210PSQ1"/>
<dbReference type="InterPro" id="IPR052805">
    <property type="entry name" value="GEF_Ubiquitin-Prot_Reg"/>
</dbReference>
<dbReference type="Proteomes" id="UP000242188">
    <property type="component" value="Unassembled WGS sequence"/>
</dbReference>
<evidence type="ECO:0000313" key="4">
    <source>
        <dbReference type="Proteomes" id="UP000242188"/>
    </source>
</evidence>
<gene>
    <name evidence="3" type="ORF">KP79_PYT23296</name>
</gene>